<protein>
    <submittedName>
        <fullName evidence="1">Type II toxin-antitoxin system HicA family toxin</fullName>
    </submittedName>
</protein>
<comment type="caution">
    <text evidence="1">The sequence shown here is derived from an EMBL/GenBank/DDBJ whole genome shotgun (WGS) entry which is preliminary data.</text>
</comment>
<dbReference type="SUPFAM" id="SSF54786">
    <property type="entry name" value="YcfA/nrd intein domain"/>
    <property type="match status" value="1"/>
</dbReference>
<dbReference type="EMBL" id="JAJNCT010000005">
    <property type="protein sequence ID" value="MCD2164315.1"/>
    <property type="molecule type" value="Genomic_DNA"/>
</dbReference>
<dbReference type="GO" id="GO:0003729">
    <property type="term" value="F:mRNA binding"/>
    <property type="evidence" value="ECO:0007669"/>
    <property type="project" value="InterPro"/>
</dbReference>
<dbReference type="RefSeq" id="WP_230771553.1">
    <property type="nucleotide sequence ID" value="NZ_JAJNCT010000005.1"/>
</dbReference>
<organism evidence="1 2">
    <name type="scientific">Comamonas koreensis</name>
    <dbReference type="NCBI Taxonomy" id="160825"/>
    <lineage>
        <taxon>Bacteria</taxon>
        <taxon>Pseudomonadati</taxon>
        <taxon>Pseudomonadota</taxon>
        <taxon>Betaproteobacteria</taxon>
        <taxon>Burkholderiales</taxon>
        <taxon>Comamonadaceae</taxon>
        <taxon>Comamonas</taxon>
    </lineage>
</organism>
<dbReference type="InterPro" id="IPR038570">
    <property type="entry name" value="HicA_sf"/>
</dbReference>
<keyword evidence="2" id="KW-1185">Reference proteome</keyword>
<accession>A0AAW4XS09</accession>
<reference evidence="1 2" key="1">
    <citation type="submission" date="2021-11" db="EMBL/GenBank/DDBJ databases">
        <title>Genome sequence.</title>
        <authorList>
            <person name="Sun Q."/>
        </authorList>
    </citation>
    <scope>NUCLEOTIDE SEQUENCE [LARGE SCALE GENOMIC DNA]</scope>
    <source>
        <strain evidence="1 2">KCTC 12005</strain>
    </source>
</reference>
<proteinExistence type="predicted"/>
<name>A0AAW4XS09_9BURK</name>
<sequence>MNGYYPLVRDVLKAHGYTLLRQGAGSHEIWSNGQRNQTVSLNMPSRHMANTIMKQAGIAHRF</sequence>
<gene>
    <name evidence="1" type="ORF">LPW39_04100</name>
</gene>
<dbReference type="GO" id="GO:0016787">
    <property type="term" value="F:hydrolase activity"/>
    <property type="evidence" value="ECO:0007669"/>
    <property type="project" value="UniProtKB-KW"/>
</dbReference>
<dbReference type="AlphaFoldDB" id="A0AAW4XS09"/>
<dbReference type="Proteomes" id="UP001199260">
    <property type="component" value="Unassembled WGS sequence"/>
</dbReference>
<dbReference type="Gene3D" id="3.30.920.30">
    <property type="entry name" value="Hypothetical protein"/>
    <property type="match status" value="1"/>
</dbReference>
<evidence type="ECO:0000313" key="2">
    <source>
        <dbReference type="Proteomes" id="UP001199260"/>
    </source>
</evidence>
<dbReference type="GO" id="GO:0004519">
    <property type="term" value="F:endonuclease activity"/>
    <property type="evidence" value="ECO:0007669"/>
    <property type="project" value="UniProtKB-KW"/>
</dbReference>
<evidence type="ECO:0000313" key="1">
    <source>
        <dbReference type="EMBL" id="MCD2164315.1"/>
    </source>
</evidence>